<dbReference type="Gene3D" id="1.10.357.10">
    <property type="entry name" value="Tetracycline Repressor, domain 2"/>
    <property type="match status" value="1"/>
</dbReference>
<dbReference type="AlphaFoldDB" id="A0A0R2K7X5"/>
<evidence type="ECO:0000313" key="4">
    <source>
        <dbReference type="EMBL" id="KRN83308.1"/>
    </source>
</evidence>
<dbReference type="OrthoDB" id="9809994at2"/>
<organism evidence="4 6">
    <name type="scientific">Pediococcus ethanolidurans</name>
    <dbReference type="NCBI Taxonomy" id="319653"/>
    <lineage>
        <taxon>Bacteria</taxon>
        <taxon>Bacillati</taxon>
        <taxon>Bacillota</taxon>
        <taxon>Bacilli</taxon>
        <taxon>Lactobacillales</taxon>
        <taxon>Lactobacillaceae</taxon>
        <taxon>Pediococcus</taxon>
    </lineage>
</organism>
<dbReference type="PATRIC" id="fig|319653.3.peg.1361"/>
<protein>
    <submittedName>
        <fullName evidence="4">Transcription regulator</fullName>
    </submittedName>
    <submittedName>
        <fullName evidence="5">Transcriptional regulator, TetR family</fullName>
    </submittedName>
</protein>
<reference evidence="4 6" key="1">
    <citation type="journal article" date="2015" name="Genome Announc.">
        <title>Expanding the biotechnology potential of lactobacilli through comparative genomics of 213 strains and associated genera.</title>
        <authorList>
            <person name="Sun Z."/>
            <person name="Harris H.M."/>
            <person name="McCann A."/>
            <person name="Guo C."/>
            <person name="Argimon S."/>
            <person name="Zhang W."/>
            <person name="Yang X."/>
            <person name="Jeffery I.B."/>
            <person name="Cooney J.C."/>
            <person name="Kagawa T.F."/>
            <person name="Liu W."/>
            <person name="Song Y."/>
            <person name="Salvetti E."/>
            <person name="Wrobel A."/>
            <person name="Rasinkangas P."/>
            <person name="Parkhill J."/>
            <person name="Rea M.C."/>
            <person name="O'Sullivan O."/>
            <person name="Ritari J."/>
            <person name="Douillard F.P."/>
            <person name="Paul Ross R."/>
            <person name="Yang R."/>
            <person name="Briner A.E."/>
            <person name="Felis G.E."/>
            <person name="de Vos W.M."/>
            <person name="Barrangou R."/>
            <person name="Klaenhammer T.R."/>
            <person name="Caufield P.W."/>
            <person name="Cui Y."/>
            <person name="Zhang H."/>
            <person name="O'Toole P.W."/>
        </authorList>
    </citation>
    <scope>NUCLEOTIDE SEQUENCE [LARGE SCALE GENOMIC DNA]</scope>
    <source>
        <strain evidence="4 6">DSM 22301</strain>
    </source>
</reference>
<reference evidence="5 7" key="2">
    <citation type="submission" date="2016-10" db="EMBL/GenBank/DDBJ databases">
        <authorList>
            <person name="Varghese N."/>
            <person name="Submissions S."/>
        </authorList>
    </citation>
    <scope>NUCLEOTIDE SEQUENCE [LARGE SCALE GENOMIC DNA]</scope>
    <source>
        <strain evidence="5 7">CGMCC 1.3889</strain>
    </source>
</reference>
<dbReference type="PROSITE" id="PS50977">
    <property type="entry name" value="HTH_TETR_2"/>
    <property type="match status" value="1"/>
</dbReference>
<dbReference type="PRINTS" id="PR00455">
    <property type="entry name" value="HTHTETR"/>
</dbReference>
<dbReference type="STRING" id="319653.SAMN04487973_10432"/>
<dbReference type="Proteomes" id="UP000182818">
    <property type="component" value="Unassembled WGS sequence"/>
</dbReference>
<dbReference type="InterPro" id="IPR036271">
    <property type="entry name" value="Tet_transcr_reg_TetR-rel_C_sf"/>
</dbReference>
<dbReference type="PANTHER" id="PTHR43479">
    <property type="entry name" value="ACREF/ENVCD OPERON REPRESSOR-RELATED"/>
    <property type="match status" value="1"/>
</dbReference>
<dbReference type="SUPFAM" id="SSF46689">
    <property type="entry name" value="Homeodomain-like"/>
    <property type="match status" value="1"/>
</dbReference>
<dbReference type="InterPro" id="IPR001647">
    <property type="entry name" value="HTH_TetR"/>
</dbReference>
<dbReference type="RefSeq" id="WP_057805268.1">
    <property type="nucleotide sequence ID" value="NZ_BJYP01000009.1"/>
</dbReference>
<gene>
    <name evidence="4" type="ORF">IV87_GL001343</name>
    <name evidence="5" type="ORF">SAMN04487973_10432</name>
</gene>
<dbReference type="PANTHER" id="PTHR43479:SF11">
    <property type="entry name" value="ACREF_ENVCD OPERON REPRESSOR-RELATED"/>
    <property type="match status" value="1"/>
</dbReference>
<evidence type="ECO:0000313" key="5">
    <source>
        <dbReference type="EMBL" id="SER29277.1"/>
    </source>
</evidence>
<evidence type="ECO:0000313" key="6">
    <source>
        <dbReference type="Proteomes" id="UP000051749"/>
    </source>
</evidence>
<feature type="DNA-binding region" description="H-T-H motif" evidence="2">
    <location>
        <begin position="29"/>
        <end position="48"/>
    </location>
</feature>
<feature type="domain" description="HTH tetR-type" evidence="3">
    <location>
        <begin position="6"/>
        <end position="66"/>
    </location>
</feature>
<name>A0A0R2K7X5_9LACO</name>
<accession>A0A0R2K7X5</accession>
<dbReference type="EMBL" id="JQBY01000003">
    <property type="protein sequence ID" value="KRN83308.1"/>
    <property type="molecule type" value="Genomic_DNA"/>
</dbReference>
<keyword evidence="1 2" id="KW-0238">DNA-binding</keyword>
<dbReference type="GO" id="GO:0003677">
    <property type="term" value="F:DNA binding"/>
    <property type="evidence" value="ECO:0007669"/>
    <property type="project" value="UniProtKB-UniRule"/>
</dbReference>
<keyword evidence="7" id="KW-1185">Reference proteome</keyword>
<dbReference type="SUPFAM" id="SSF48498">
    <property type="entry name" value="Tetracyclin repressor-like, C-terminal domain"/>
    <property type="match status" value="1"/>
</dbReference>
<dbReference type="EMBL" id="FOGK01000004">
    <property type="protein sequence ID" value="SER29277.1"/>
    <property type="molecule type" value="Genomic_DNA"/>
</dbReference>
<evidence type="ECO:0000313" key="7">
    <source>
        <dbReference type="Proteomes" id="UP000182818"/>
    </source>
</evidence>
<proteinExistence type="predicted"/>
<sequence length="191" mass="21630">MKKKNEEKYTQIIQVTSNLIATQGAALVSTTKVAKLVGISQSNIYIYFKNKDDLLYHVYLSKLTGMQHFFMTLENSSLTLTQQLKAYIMNLYQFALQHPQDIEVIEQIKAMPNSPLHSSELNVTDDTQLARNLVVKGIDAGILRPVSPELHLTIVFNVIRRYTTSIAKPNEDKSAFQPVFAMIWDAIAKPD</sequence>
<dbReference type="Proteomes" id="UP000051749">
    <property type="component" value="Unassembled WGS sequence"/>
</dbReference>
<dbReference type="InterPro" id="IPR009057">
    <property type="entry name" value="Homeodomain-like_sf"/>
</dbReference>
<comment type="caution">
    <text evidence="4">The sequence shown here is derived from an EMBL/GenBank/DDBJ whole genome shotgun (WGS) entry which is preliminary data.</text>
</comment>
<evidence type="ECO:0000256" key="1">
    <source>
        <dbReference type="ARBA" id="ARBA00023125"/>
    </source>
</evidence>
<dbReference type="InterPro" id="IPR050624">
    <property type="entry name" value="HTH-type_Tx_Regulator"/>
</dbReference>
<dbReference type="Pfam" id="PF00440">
    <property type="entry name" value="TetR_N"/>
    <property type="match status" value="1"/>
</dbReference>
<evidence type="ECO:0000259" key="3">
    <source>
        <dbReference type="PROSITE" id="PS50977"/>
    </source>
</evidence>
<dbReference type="GeneID" id="76042922"/>
<evidence type="ECO:0000256" key="2">
    <source>
        <dbReference type="PROSITE-ProRule" id="PRU00335"/>
    </source>
</evidence>